<organism evidence="2 3">
    <name type="scientific">Lomentospora prolificans</name>
    <dbReference type="NCBI Taxonomy" id="41688"/>
    <lineage>
        <taxon>Eukaryota</taxon>
        <taxon>Fungi</taxon>
        <taxon>Dikarya</taxon>
        <taxon>Ascomycota</taxon>
        <taxon>Pezizomycotina</taxon>
        <taxon>Sordariomycetes</taxon>
        <taxon>Hypocreomycetidae</taxon>
        <taxon>Microascales</taxon>
        <taxon>Microascaceae</taxon>
        <taxon>Lomentospora</taxon>
    </lineage>
</organism>
<feature type="compositionally biased region" description="Polar residues" evidence="1">
    <location>
        <begin position="200"/>
        <end position="211"/>
    </location>
</feature>
<feature type="compositionally biased region" description="Basic residues" evidence="1">
    <location>
        <begin position="212"/>
        <end position="224"/>
    </location>
</feature>
<protein>
    <submittedName>
        <fullName evidence="2">Uncharacterized protein</fullName>
    </submittedName>
</protein>
<reference evidence="2 3" key="1">
    <citation type="journal article" date="2017" name="G3 (Bethesda)">
        <title>First Draft Genome Sequence of the Pathogenic Fungus Lomentospora prolificans (Formerly Scedosporium prolificans).</title>
        <authorList>
            <person name="Luo R."/>
            <person name="Zimin A."/>
            <person name="Workman R."/>
            <person name="Fan Y."/>
            <person name="Pertea G."/>
            <person name="Grossman N."/>
            <person name="Wear M.P."/>
            <person name="Jia B."/>
            <person name="Miller H."/>
            <person name="Casadevall A."/>
            <person name="Timp W."/>
            <person name="Zhang S.X."/>
            <person name="Salzberg S.L."/>
        </authorList>
    </citation>
    <scope>NUCLEOTIDE SEQUENCE [LARGE SCALE GENOMIC DNA]</scope>
    <source>
        <strain evidence="2 3">JHH-5317</strain>
    </source>
</reference>
<evidence type="ECO:0000313" key="2">
    <source>
        <dbReference type="EMBL" id="PKS10946.1"/>
    </source>
</evidence>
<feature type="compositionally biased region" description="Low complexity" evidence="1">
    <location>
        <begin position="26"/>
        <end position="38"/>
    </location>
</feature>
<feature type="compositionally biased region" description="Low complexity" evidence="1">
    <location>
        <begin position="109"/>
        <end position="124"/>
    </location>
</feature>
<dbReference type="VEuPathDB" id="FungiDB:jhhlp_002705"/>
<evidence type="ECO:0000313" key="3">
    <source>
        <dbReference type="Proteomes" id="UP000233524"/>
    </source>
</evidence>
<dbReference type="EMBL" id="NLAX01000008">
    <property type="protein sequence ID" value="PKS10946.1"/>
    <property type="molecule type" value="Genomic_DNA"/>
</dbReference>
<dbReference type="Proteomes" id="UP000233524">
    <property type="component" value="Unassembled WGS sequence"/>
</dbReference>
<comment type="caution">
    <text evidence="2">The sequence shown here is derived from an EMBL/GenBank/DDBJ whole genome shotgun (WGS) entry which is preliminary data.</text>
</comment>
<feature type="region of interest" description="Disordered" evidence="1">
    <location>
        <begin position="363"/>
        <end position="383"/>
    </location>
</feature>
<feature type="compositionally biased region" description="Basic residues" evidence="1">
    <location>
        <begin position="1"/>
        <end position="12"/>
    </location>
</feature>
<feature type="region of interest" description="Disordered" evidence="1">
    <location>
        <begin position="1"/>
        <end position="277"/>
    </location>
</feature>
<dbReference type="OrthoDB" id="4160836at2759"/>
<dbReference type="InParanoid" id="A0A2N3NEP0"/>
<accession>A0A2N3NEP0</accession>
<gene>
    <name evidence="2" type="ORF">jhhlp_002705</name>
</gene>
<feature type="compositionally biased region" description="Polar residues" evidence="1">
    <location>
        <begin position="99"/>
        <end position="108"/>
    </location>
</feature>
<keyword evidence="3" id="KW-1185">Reference proteome</keyword>
<sequence>MDSHAAKRRRTSPRTSVPIPAGGETGATTADTSTATDAPNSQSPRKKRPDFASPTKASLSRHNPEILARRRRSRQQQQQQEEEEQAQATNSKRTETTRPNEQPASTPGSPDSDISLSDFLSSRLGSVKGMTGKPRQSPVKPIPFSRPFPPPGPEGEEELVDPFKRRPRIRRSNVPEEPVEEPELPPTPSQLGIEDPAVTTPPQGIHTSSSPTKRRMANKDRRAKAIPMKKSPLKKQYVAPVVDDEPEEPAPDALANPQRETEGNEIVTHPARGVEPDEEIRRKEKYLAELLAEEENLWSDLNTISDLGREWAMQGEATKLVAFIKKHPKVLDLPEPDRKPSAQTEISTMLQMAMNPAAFLPFSKPTIQPSPAPEPGDEEPLPSHLPVQMTAKQELPYLQILTPFTFTSHNIPLTTADMKSYVQRRDISILAADAPHLFSSRISLVVDLSDFSINDLKVPRLEPAARRELGPFIEDVLTRTDRAMAKNVSLITWAMGEWYRLAVKRAQFWTVLARELSDAKRANGRAEKLWKQRAVQYNREVGNTIDDDMAEEDEDLSAGDIGGDMGRAAMTARLGIWGEDELMMRVGWKISFDWTGDARSRVTVAVGMPGRWHNADRNGVLAKIPRIFDEYVRGTNDVMAAVRRVIALVGYDADVPELRKVMEA</sequence>
<evidence type="ECO:0000256" key="1">
    <source>
        <dbReference type="SAM" id="MobiDB-lite"/>
    </source>
</evidence>
<dbReference type="STRING" id="41688.A0A2N3NEP0"/>
<name>A0A2N3NEP0_9PEZI</name>
<proteinExistence type="predicted"/>
<dbReference type="AlphaFoldDB" id="A0A2N3NEP0"/>
<feature type="compositionally biased region" description="Pro residues" evidence="1">
    <location>
        <begin position="140"/>
        <end position="153"/>
    </location>
</feature>